<dbReference type="SMART" id="SM00020">
    <property type="entry name" value="Tryp_SPc"/>
    <property type="match status" value="1"/>
</dbReference>
<reference evidence="4" key="2">
    <citation type="submission" date="2020-05" db="UniProtKB">
        <authorList>
            <consortium name="EnsemblMetazoa"/>
        </authorList>
    </citation>
    <scope>IDENTIFICATION</scope>
    <source>
        <strain evidence="4">WRAIR2</strain>
    </source>
</reference>
<dbReference type="PROSITE" id="PS50240">
    <property type="entry name" value="TRYPSIN_DOM"/>
    <property type="match status" value="1"/>
</dbReference>
<dbReference type="STRING" id="7168.A0A182MYH3"/>
<comment type="similarity">
    <text evidence="2">Belongs to the peptidase S1 family. CLIP subfamily.</text>
</comment>
<dbReference type="AlphaFoldDB" id="A0A182MYH3"/>
<dbReference type="Proteomes" id="UP000075884">
    <property type="component" value="Unassembled WGS sequence"/>
</dbReference>
<evidence type="ECO:0000313" key="4">
    <source>
        <dbReference type="EnsemblMetazoa" id="ADIR000428-PA"/>
    </source>
</evidence>
<organism evidence="4 5">
    <name type="scientific">Anopheles dirus</name>
    <dbReference type="NCBI Taxonomy" id="7168"/>
    <lineage>
        <taxon>Eukaryota</taxon>
        <taxon>Metazoa</taxon>
        <taxon>Ecdysozoa</taxon>
        <taxon>Arthropoda</taxon>
        <taxon>Hexapoda</taxon>
        <taxon>Insecta</taxon>
        <taxon>Pterygota</taxon>
        <taxon>Neoptera</taxon>
        <taxon>Endopterygota</taxon>
        <taxon>Diptera</taxon>
        <taxon>Nematocera</taxon>
        <taxon>Culicoidea</taxon>
        <taxon>Culicidae</taxon>
        <taxon>Anophelinae</taxon>
        <taxon>Anopheles</taxon>
    </lineage>
</organism>
<dbReference type="EnsemblMetazoa" id="ADIR000428-RA">
    <property type="protein sequence ID" value="ADIR000428-PA"/>
    <property type="gene ID" value="ADIR000428"/>
</dbReference>
<dbReference type="InterPro" id="IPR009003">
    <property type="entry name" value="Peptidase_S1_PA"/>
</dbReference>
<dbReference type="InterPro" id="IPR051333">
    <property type="entry name" value="CLIP_Serine_Protease"/>
</dbReference>
<feature type="domain" description="Peptidase S1" evidence="3">
    <location>
        <begin position="1"/>
        <end position="211"/>
    </location>
</feature>
<dbReference type="GO" id="GO:0006508">
    <property type="term" value="P:proteolysis"/>
    <property type="evidence" value="ECO:0007669"/>
    <property type="project" value="InterPro"/>
</dbReference>
<dbReference type="InterPro" id="IPR043504">
    <property type="entry name" value="Peptidase_S1_PA_chymotrypsin"/>
</dbReference>
<dbReference type="Pfam" id="PF00089">
    <property type="entry name" value="Trypsin"/>
    <property type="match status" value="1"/>
</dbReference>
<dbReference type="CDD" id="cd00190">
    <property type="entry name" value="Tryp_SPc"/>
    <property type="match status" value="1"/>
</dbReference>
<sequence length="254" mass="28276">MIMTTAHCVATDRGAIQRNQISVHVGRTHLKQDGESTQTHTVQEVLVHPRFSKSSIAHDIALIKLSENVTMSRYVQPVCLWNMDDKQELIVGKNGTIVGFGLTEDDVVSDQLKQALVGVVDPLQCIANDRPVFGTHLTTEMFCGRGQPGVSACNGDSGGGMFFEVGGRWFVRGLVSFTPGRQNNNHLCDGSKHTVFTDVAKYRGWISNHIDTRVLHVDSEGVHVDYDEKLRLFDFTTCSENGTYMEHRRIWNTG</sequence>
<evidence type="ECO:0000313" key="5">
    <source>
        <dbReference type="Proteomes" id="UP000075884"/>
    </source>
</evidence>
<dbReference type="VEuPathDB" id="VectorBase:ADIR000428"/>
<evidence type="ECO:0000256" key="1">
    <source>
        <dbReference type="ARBA" id="ARBA00023157"/>
    </source>
</evidence>
<dbReference type="FunFam" id="2.40.10.10:FF:000068">
    <property type="entry name" value="transmembrane protease serine 2"/>
    <property type="match status" value="1"/>
</dbReference>
<dbReference type="PANTHER" id="PTHR24260">
    <property type="match status" value="1"/>
</dbReference>
<proteinExistence type="inferred from homology"/>
<dbReference type="GO" id="GO:0004252">
    <property type="term" value="F:serine-type endopeptidase activity"/>
    <property type="evidence" value="ECO:0007669"/>
    <property type="project" value="InterPro"/>
</dbReference>
<reference evidence="5" key="1">
    <citation type="submission" date="2013-03" db="EMBL/GenBank/DDBJ databases">
        <title>The Genome Sequence of Anopheles dirus WRAIR2.</title>
        <authorList>
            <consortium name="The Broad Institute Genomics Platform"/>
            <person name="Neafsey D.E."/>
            <person name="Walton C."/>
            <person name="Walker B."/>
            <person name="Young S.K."/>
            <person name="Zeng Q."/>
            <person name="Gargeya S."/>
            <person name="Fitzgerald M."/>
            <person name="Haas B."/>
            <person name="Abouelleil A."/>
            <person name="Allen A.W."/>
            <person name="Alvarado L."/>
            <person name="Arachchi H.M."/>
            <person name="Berlin A.M."/>
            <person name="Chapman S.B."/>
            <person name="Gainer-Dewar J."/>
            <person name="Goldberg J."/>
            <person name="Griggs A."/>
            <person name="Gujja S."/>
            <person name="Hansen M."/>
            <person name="Howarth C."/>
            <person name="Imamovic A."/>
            <person name="Ireland A."/>
            <person name="Larimer J."/>
            <person name="McCowan C."/>
            <person name="Murphy C."/>
            <person name="Pearson M."/>
            <person name="Poon T.W."/>
            <person name="Priest M."/>
            <person name="Roberts A."/>
            <person name="Saif S."/>
            <person name="Shea T."/>
            <person name="Sisk P."/>
            <person name="Sykes S."/>
            <person name="Wortman J."/>
            <person name="Nusbaum C."/>
            <person name="Birren B."/>
        </authorList>
    </citation>
    <scope>NUCLEOTIDE SEQUENCE [LARGE SCALE GENOMIC DNA]</scope>
    <source>
        <strain evidence="5">WRAIR2</strain>
    </source>
</reference>
<protein>
    <recommendedName>
        <fullName evidence="3">Peptidase S1 domain-containing protein</fullName>
    </recommendedName>
</protein>
<keyword evidence="5" id="KW-1185">Reference proteome</keyword>
<name>A0A182MYH3_9DIPT</name>
<dbReference type="InterPro" id="IPR001254">
    <property type="entry name" value="Trypsin_dom"/>
</dbReference>
<keyword evidence="1" id="KW-1015">Disulfide bond</keyword>
<evidence type="ECO:0000256" key="2">
    <source>
        <dbReference type="ARBA" id="ARBA00024195"/>
    </source>
</evidence>
<dbReference type="PANTHER" id="PTHR24260:SF136">
    <property type="entry name" value="GH08193P-RELATED"/>
    <property type="match status" value="1"/>
</dbReference>
<accession>A0A182MYH3</accession>
<dbReference type="Gene3D" id="2.40.10.10">
    <property type="entry name" value="Trypsin-like serine proteases"/>
    <property type="match status" value="1"/>
</dbReference>
<dbReference type="SUPFAM" id="SSF50494">
    <property type="entry name" value="Trypsin-like serine proteases"/>
    <property type="match status" value="1"/>
</dbReference>
<evidence type="ECO:0000259" key="3">
    <source>
        <dbReference type="PROSITE" id="PS50240"/>
    </source>
</evidence>